<comment type="caution">
    <text evidence="1">The sequence shown here is derived from an EMBL/GenBank/DDBJ whole genome shotgun (WGS) entry which is preliminary data.</text>
</comment>
<keyword evidence="2" id="KW-1185">Reference proteome</keyword>
<dbReference type="Proteomes" id="UP000288024">
    <property type="component" value="Unassembled WGS sequence"/>
</dbReference>
<evidence type="ECO:0000313" key="1">
    <source>
        <dbReference type="EMBL" id="RVT56428.1"/>
    </source>
</evidence>
<proteinExistence type="predicted"/>
<gene>
    <name evidence="1" type="ORF">EM808_27455</name>
</gene>
<organism evidence="1 2">
    <name type="scientific">Niallia taxi</name>
    <dbReference type="NCBI Taxonomy" id="2499688"/>
    <lineage>
        <taxon>Bacteria</taxon>
        <taxon>Bacillati</taxon>
        <taxon>Bacillota</taxon>
        <taxon>Bacilli</taxon>
        <taxon>Bacillales</taxon>
        <taxon>Bacillaceae</taxon>
        <taxon>Niallia</taxon>
    </lineage>
</organism>
<sequence length="149" mass="17767">MFEFEKQIMKAEGKFPMVTYPYKVKPITDEAKFSFAKFKNIPHHFLSDSERKRFIKENLNVERSPFIGEVNIYEDVNGEKLRFEIEHYVIRTLAMNDVPGVDYKDPFGTFRRVNFSNLEYRKDFIIEIGEKIIQQQKQEKLTFADIKAL</sequence>
<name>A0A3S2WYL3_9BACI</name>
<dbReference type="AlphaFoldDB" id="A0A3S2WYL3"/>
<dbReference type="EMBL" id="RZTZ01000029">
    <property type="protein sequence ID" value="RVT56428.1"/>
    <property type="molecule type" value="Genomic_DNA"/>
</dbReference>
<accession>A0A3S2WYL3</accession>
<dbReference type="RefSeq" id="WP_127742864.1">
    <property type="nucleotide sequence ID" value="NZ_RZTZ01000029.1"/>
</dbReference>
<evidence type="ECO:0000313" key="2">
    <source>
        <dbReference type="Proteomes" id="UP000288024"/>
    </source>
</evidence>
<protein>
    <submittedName>
        <fullName evidence="1">Uncharacterized protein</fullName>
    </submittedName>
</protein>
<reference evidence="1 2" key="1">
    <citation type="submission" date="2019-01" db="EMBL/GenBank/DDBJ databases">
        <title>Bacillus sp. M5HDSG1-1, whole genome shotgun sequence.</title>
        <authorList>
            <person name="Tuo L."/>
        </authorList>
    </citation>
    <scope>NUCLEOTIDE SEQUENCE [LARGE SCALE GENOMIC DNA]</scope>
    <source>
        <strain evidence="1 2">M5HDSG1-1</strain>
    </source>
</reference>